<dbReference type="PANTHER" id="PTHR43566:SF2">
    <property type="entry name" value="DUF4143 DOMAIN-CONTAINING PROTEIN"/>
    <property type="match status" value="1"/>
</dbReference>
<feature type="domain" description="DUF4143" evidence="1">
    <location>
        <begin position="10"/>
        <end position="69"/>
    </location>
</feature>
<proteinExistence type="predicted"/>
<dbReference type="AlphaFoldDB" id="W7Y522"/>
<reference evidence="2 3" key="1">
    <citation type="journal article" date="2014" name="Genome Announc.">
        <title>Draft Genome Sequence of Cytophaga fermentans JCM 21142T, a Facultative Anaerobe Isolated from Marine Mud.</title>
        <authorList>
            <person name="Starns D."/>
            <person name="Oshima K."/>
            <person name="Suda W."/>
            <person name="Iino T."/>
            <person name="Yuki M."/>
            <person name="Inoue J."/>
            <person name="Kitamura K."/>
            <person name="Iida T."/>
            <person name="Darby A."/>
            <person name="Hattori M."/>
            <person name="Ohkuma M."/>
        </authorList>
    </citation>
    <scope>NUCLEOTIDE SEQUENCE [LARGE SCALE GENOMIC DNA]</scope>
    <source>
        <strain evidence="2 3">JCM 21142</strain>
    </source>
</reference>
<organism evidence="2 3">
    <name type="scientific">Saccharicrinis fermentans DSM 9555 = JCM 21142</name>
    <dbReference type="NCBI Taxonomy" id="869213"/>
    <lineage>
        <taxon>Bacteria</taxon>
        <taxon>Pseudomonadati</taxon>
        <taxon>Bacteroidota</taxon>
        <taxon>Bacteroidia</taxon>
        <taxon>Marinilabiliales</taxon>
        <taxon>Marinilabiliaceae</taxon>
        <taxon>Saccharicrinis</taxon>
    </lineage>
</organism>
<dbReference type="STRING" id="869213.GCA_000517085_03754"/>
<dbReference type="InterPro" id="IPR025420">
    <property type="entry name" value="DUF4143"/>
</dbReference>
<dbReference type="PANTHER" id="PTHR43566">
    <property type="entry name" value="CONSERVED PROTEIN"/>
    <property type="match status" value="1"/>
</dbReference>
<dbReference type="Proteomes" id="UP000019402">
    <property type="component" value="Unassembled WGS sequence"/>
</dbReference>
<comment type="caution">
    <text evidence="2">The sequence shown here is derived from an EMBL/GenBank/DDBJ whole genome shotgun (WGS) entry which is preliminary data.</text>
</comment>
<sequence>MIIGNFNQLDLRVDKGALWENFLVSERRKQNMYKDTFAKMYFWRTKQQQEIDFVEESNGQITGFEFKWNNKKTRFPQNFIATYEAEGHVIDRNNFREFVKI</sequence>
<dbReference type="eggNOG" id="COG1373">
    <property type="taxonomic scope" value="Bacteria"/>
</dbReference>
<keyword evidence="3" id="KW-1185">Reference proteome</keyword>
<evidence type="ECO:0000313" key="3">
    <source>
        <dbReference type="Proteomes" id="UP000019402"/>
    </source>
</evidence>
<dbReference type="Pfam" id="PF13635">
    <property type="entry name" value="DUF4143"/>
    <property type="match status" value="1"/>
</dbReference>
<protein>
    <recommendedName>
        <fullName evidence="1">DUF4143 domain-containing protein</fullName>
    </recommendedName>
</protein>
<name>W7Y522_9BACT</name>
<dbReference type="EMBL" id="BAMD01000258">
    <property type="protein sequence ID" value="GAF06040.1"/>
    <property type="molecule type" value="Genomic_DNA"/>
</dbReference>
<evidence type="ECO:0000313" key="2">
    <source>
        <dbReference type="EMBL" id="GAF06040.1"/>
    </source>
</evidence>
<evidence type="ECO:0000259" key="1">
    <source>
        <dbReference type="Pfam" id="PF13635"/>
    </source>
</evidence>
<accession>W7Y522</accession>
<gene>
    <name evidence="2" type="ORF">JCM21142_134808</name>
</gene>